<evidence type="ECO:0000256" key="7">
    <source>
        <dbReference type="ARBA" id="ARBA00023288"/>
    </source>
</evidence>
<evidence type="ECO:0000256" key="10">
    <source>
        <dbReference type="RuleBase" id="RU079119"/>
    </source>
</evidence>
<dbReference type="PROSITE" id="PS50216">
    <property type="entry name" value="DHHC"/>
    <property type="match status" value="1"/>
</dbReference>
<evidence type="ECO:0000256" key="5">
    <source>
        <dbReference type="ARBA" id="ARBA00023136"/>
    </source>
</evidence>
<dbReference type="EC" id="2.3.1.225" evidence="10"/>
<keyword evidence="7" id="KW-0449">Lipoprotein</keyword>
<comment type="catalytic activity">
    <reaction evidence="9 10">
        <text>L-cysteinyl-[protein] + hexadecanoyl-CoA = S-hexadecanoyl-L-cysteinyl-[protein] + CoA</text>
        <dbReference type="Rhea" id="RHEA:36683"/>
        <dbReference type="Rhea" id="RHEA-COMP:10131"/>
        <dbReference type="Rhea" id="RHEA-COMP:11032"/>
        <dbReference type="ChEBI" id="CHEBI:29950"/>
        <dbReference type="ChEBI" id="CHEBI:57287"/>
        <dbReference type="ChEBI" id="CHEBI:57379"/>
        <dbReference type="ChEBI" id="CHEBI:74151"/>
        <dbReference type="EC" id="2.3.1.225"/>
    </reaction>
</comment>
<accession>A0A8T0D946</accession>
<comment type="similarity">
    <text evidence="10">Belongs to the DHHC palmitoyltransferase family.</text>
</comment>
<feature type="domain" description="Palmitoyltransferase DHHC" evidence="11">
    <location>
        <begin position="164"/>
        <end position="310"/>
    </location>
</feature>
<evidence type="ECO:0000256" key="3">
    <source>
        <dbReference type="ARBA" id="ARBA00022692"/>
    </source>
</evidence>
<keyword evidence="6" id="KW-0564">Palmitate</keyword>
<dbReference type="PANTHER" id="PTHR22883:SF43">
    <property type="entry name" value="PALMITOYLTRANSFERASE APP"/>
    <property type="match status" value="1"/>
</dbReference>
<name>A0A8T0D946_9TREM</name>
<feature type="transmembrane region" description="Helical" evidence="10">
    <location>
        <begin position="47"/>
        <end position="66"/>
    </location>
</feature>
<keyword evidence="2 10" id="KW-0808">Transferase</keyword>
<keyword evidence="4 10" id="KW-1133">Transmembrane helix</keyword>
<evidence type="ECO:0000313" key="12">
    <source>
        <dbReference type="EMBL" id="KAF8564320.1"/>
    </source>
</evidence>
<sequence>MMYHSPEDTSATVCEMREAASAPYYRVHPGKNRFCCRGRGVHSHEMCVFYLSLFLLVGVTALFFIFEARLLTPRLTPAVPIFAAFLFFYVLATFFRTAFTDPGIIPRATTAEAEWIKISITTGELQMDGPGDFAYDANNPAVRTYTPGSLTRHILVRDHLVRVNFCHSCRFFRPPRASHCSTCDNCVDRFDHHCPWVGNCVGRRNYRYFILFIYSLSIYCVYILVFAVVNLVFLYKEYGDILVVVKVSPGSYPFPLRVRQLCHIHALFLTLSITLLEVVITFFTMWTVLGLSGYHTTLICRELSTHEDIRHFPRSLRQAGHKNPFSKKNGFLNFVHIIFGPQLPSLLMGWKTVDEQSWPVGARGSVTGPSSMNDVIFGPIPIPTAIHAYADDSSVLPSLAINMSPTNDQDLLTKPVIASRVLVSMDDTVVSGAHSSVDSNRTAL</sequence>
<dbReference type="OrthoDB" id="4096362at2759"/>
<dbReference type="InterPro" id="IPR039859">
    <property type="entry name" value="PFA4/ZDH16/20/ERF2-like"/>
</dbReference>
<evidence type="ECO:0000256" key="9">
    <source>
        <dbReference type="ARBA" id="ARBA00048048"/>
    </source>
</evidence>
<feature type="transmembrane region" description="Helical" evidence="10">
    <location>
        <begin position="78"/>
        <end position="99"/>
    </location>
</feature>
<dbReference type="Pfam" id="PF01529">
    <property type="entry name" value="DHHC"/>
    <property type="match status" value="1"/>
</dbReference>
<evidence type="ECO:0000256" key="8">
    <source>
        <dbReference type="ARBA" id="ARBA00023315"/>
    </source>
</evidence>
<comment type="subcellular location">
    <subcellularLocation>
        <location evidence="1">Endomembrane system</location>
        <topology evidence="1">Multi-pass membrane protein</topology>
    </subcellularLocation>
</comment>
<dbReference type="EMBL" id="JTDF01009030">
    <property type="protein sequence ID" value="KAF8564320.1"/>
    <property type="molecule type" value="Genomic_DNA"/>
</dbReference>
<reference evidence="12 13" key="1">
    <citation type="submission" date="2019-07" db="EMBL/GenBank/DDBJ databases">
        <title>Annotation for the trematode Paragonimus westermani.</title>
        <authorList>
            <person name="Choi Y.-J."/>
        </authorList>
    </citation>
    <scope>NUCLEOTIDE SEQUENCE [LARGE SCALE GENOMIC DNA]</scope>
    <source>
        <strain evidence="12">180907_Pwestermani</strain>
    </source>
</reference>
<dbReference type="GO" id="GO:0006612">
    <property type="term" value="P:protein targeting to membrane"/>
    <property type="evidence" value="ECO:0007669"/>
    <property type="project" value="TreeGrafter"/>
</dbReference>
<gene>
    <name evidence="12" type="ORF">P879_05229</name>
</gene>
<evidence type="ECO:0000256" key="2">
    <source>
        <dbReference type="ARBA" id="ARBA00022679"/>
    </source>
</evidence>
<dbReference type="GO" id="GO:0019706">
    <property type="term" value="F:protein-cysteine S-palmitoyltransferase activity"/>
    <property type="evidence" value="ECO:0007669"/>
    <property type="project" value="UniProtKB-EC"/>
</dbReference>
<feature type="transmembrane region" description="Helical" evidence="10">
    <location>
        <begin position="264"/>
        <end position="289"/>
    </location>
</feature>
<keyword evidence="5 10" id="KW-0472">Membrane</keyword>
<evidence type="ECO:0000259" key="11">
    <source>
        <dbReference type="Pfam" id="PF01529"/>
    </source>
</evidence>
<proteinExistence type="inferred from homology"/>
<dbReference type="InterPro" id="IPR001594">
    <property type="entry name" value="Palmitoyltrfase_DHHC"/>
</dbReference>
<evidence type="ECO:0000313" key="13">
    <source>
        <dbReference type="Proteomes" id="UP000699462"/>
    </source>
</evidence>
<dbReference type="AlphaFoldDB" id="A0A8T0D946"/>
<dbReference type="PANTHER" id="PTHR22883">
    <property type="entry name" value="ZINC FINGER DHHC DOMAIN CONTAINING PROTEIN"/>
    <property type="match status" value="1"/>
</dbReference>
<dbReference type="Proteomes" id="UP000699462">
    <property type="component" value="Unassembled WGS sequence"/>
</dbReference>
<feature type="transmembrane region" description="Helical" evidence="10">
    <location>
        <begin position="208"/>
        <end position="235"/>
    </location>
</feature>
<organism evidence="12 13">
    <name type="scientific">Paragonimus westermani</name>
    <dbReference type="NCBI Taxonomy" id="34504"/>
    <lineage>
        <taxon>Eukaryota</taxon>
        <taxon>Metazoa</taxon>
        <taxon>Spiralia</taxon>
        <taxon>Lophotrochozoa</taxon>
        <taxon>Platyhelminthes</taxon>
        <taxon>Trematoda</taxon>
        <taxon>Digenea</taxon>
        <taxon>Plagiorchiida</taxon>
        <taxon>Troglotremata</taxon>
        <taxon>Troglotrematidae</taxon>
        <taxon>Paragonimus</taxon>
    </lineage>
</organism>
<keyword evidence="8 10" id="KW-0012">Acyltransferase</keyword>
<keyword evidence="13" id="KW-1185">Reference proteome</keyword>
<evidence type="ECO:0000256" key="1">
    <source>
        <dbReference type="ARBA" id="ARBA00004127"/>
    </source>
</evidence>
<protein>
    <recommendedName>
        <fullName evidence="10">Palmitoyltransferase</fullName>
        <ecNumber evidence="10">2.3.1.225</ecNumber>
    </recommendedName>
</protein>
<dbReference type="GO" id="GO:0005794">
    <property type="term" value="C:Golgi apparatus"/>
    <property type="evidence" value="ECO:0007669"/>
    <property type="project" value="TreeGrafter"/>
</dbReference>
<keyword evidence="3 10" id="KW-0812">Transmembrane</keyword>
<comment type="caution">
    <text evidence="12">The sequence shown here is derived from an EMBL/GenBank/DDBJ whole genome shotgun (WGS) entry which is preliminary data.</text>
</comment>
<evidence type="ECO:0000256" key="4">
    <source>
        <dbReference type="ARBA" id="ARBA00022989"/>
    </source>
</evidence>
<evidence type="ECO:0000256" key="6">
    <source>
        <dbReference type="ARBA" id="ARBA00023139"/>
    </source>
</evidence>
<dbReference type="GO" id="GO:0005783">
    <property type="term" value="C:endoplasmic reticulum"/>
    <property type="evidence" value="ECO:0007669"/>
    <property type="project" value="TreeGrafter"/>
</dbReference>
<comment type="domain">
    <text evidence="10">The DHHC domain is required for palmitoyltransferase activity.</text>
</comment>